<sequence>MPGKCERQDLKRPDIGRPVAAHRHDRQGVIRSHSCSLSLCHRHLYTSTKLPTSRAVCGRPRRKVAVRHRRWVVPLHRHGLQWCLLTVKRSLMTRLETLARRVNPLKDLIRVAQQNPHLVSLANGDPHFSLYPVRRINIEIASVSSSDDPVSTWRTLGPSAPTQTLASVIDEDSGPLLRASLAYGHGAGLHTVAEQDQVELSISNSR</sequence>
<reference evidence="1 2" key="1">
    <citation type="submission" date="2019-01" db="EMBL/GenBank/DDBJ databases">
        <title>Draft genome sequences of three monokaryotic isolates of the white-rot basidiomycete fungus Dichomitus squalens.</title>
        <authorList>
            <consortium name="DOE Joint Genome Institute"/>
            <person name="Lopez S.C."/>
            <person name="Andreopoulos B."/>
            <person name="Pangilinan J."/>
            <person name="Lipzen A."/>
            <person name="Riley R."/>
            <person name="Ahrendt S."/>
            <person name="Ng V."/>
            <person name="Barry K."/>
            <person name="Daum C."/>
            <person name="Grigoriev I.V."/>
            <person name="Hilden K.S."/>
            <person name="Makela M.R."/>
            <person name="de Vries R.P."/>
        </authorList>
    </citation>
    <scope>NUCLEOTIDE SEQUENCE [LARGE SCALE GENOMIC DNA]</scope>
    <source>
        <strain evidence="1 2">CBS 464.89</strain>
    </source>
</reference>
<evidence type="ECO:0000313" key="1">
    <source>
        <dbReference type="EMBL" id="TBU51138.1"/>
    </source>
</evidence>
<gene>
    <name evidence="1" type="ORF">BD310DRAFT_411639</name>
</gene>
<protein>
    <submittedName>
        <fullName evidence="1">Uncharacterized protein</fullName>
    </submittedName>
</protein>
<dbReference type="Gene3D" id="3.40.640.10">
    <property type="entry name" value="Type I PLP-dependent aspartate aminotransferase-like (Major domain)"/>
    <property type="match status" value="1"/>
</dbReference>
<organism evidence="1 2">
    <name type="scientific">Dichomitus squalens</name>
    <dbReference type="NCBI Taxonomy" id="114155"/>
    <lineage>
        <taxon>Eukaryota</taxon>
        <taxon>Fungi</taxon>
        <taxon>Dikarya</taxon>
        <taxon>Basidiomycota</taxon>
        <taxon>Agaricomycotina</taxon>
        <taxon>Agaricomycetes</taxon>
        <taxon>Polyporales</taxon>
        <taxon>Polyporaceae</taxon>
        <taxon>Dichomitus</taxon>
    </lineage>
</organism>
<dbReference type="EMBL" id="ML145385">
    <property type="protein sequence ID" value="TBU51138.1"/>
    <property type="molecule type" value="Genomic_DNA"/>
</dbReference>
<dbReference type="InterPro" id="IPR015421">
    <property type="entry name" value="PyrdxlP-dep_Trfase_major"/>
</dbReference>
<dbReference type="STRING" id="114155.A0A4Q9P9P3"/>
<name>A0A4Q9P9P3_9APHY</name>
<evidence type="ECO:0000313" key="2">
    <source>
        <dbReference type="Proteomes" id="UP000292082"/>
    </source>
</evidence>
<keyword evidence="2" id="KW-1185">Reference proteome</keyword>
<accession>A0A4Q9P9P3</accession>
<dbReference type="AlphaFoldDB" id="A0A4Q9P9P3"/>
<proteinExistence type="predicted"/>
<dbReference type="Proteomes" id="UP000292082">
    <property type="component" value="Unassembled WGS sequence"/>
</dbReference>